<dbReference type="Proteomes" id="UP000287394">
    <property type="component" value="Chromosome"/>
</dbReference>
<gene>
    <name evidence="7" type="ORF">CCAX7_003050</name>
</gene>
<dbReference type="KEGG" id="ccot:CCAX7_003050"/>
<protein>
    <submittedName>
        <fullName evidence="7">Aquaporin</fullName>
    </submittedName>
</protein>
<dbReference type="GO" id="GO:0016020">
    <property type="term" value="C:membrane"/>
    <property type="evidence" value="ECO:0007669"/>
    <property type="project" value="UniProtKB-SubCell"/>
</dbReference>
<dbReference type="Gene3D" id="1.20.1080.10">
    <property type="entry name" value="Glycerol uptake facilitator protein"/>
    <property type="match status" value="1"/>
</dbReference>
<dbReference type="PANTHER" id="PTHR45724">
    <property type="entry name" value="AQUAPORIN NIP2-1"/>
    <property type="match status" value="1"/>
</dbReference>
<dbReference type="AlphaFoldDB" id="A0A402CRX0"/>
<dbReference type="InterPro" id="IPR034294">
    <property type="entry name" value="Aquaporin_transptr"/>
</dbReference>
<dbReference type="InterPro" id="IPR022357">
    <property type="entry name" value="MIP_CS"/>
</dbReference>
<dbReference type="Pfam" id="PF00230">
    <property type="entry name" value="MIP"/>
    <property type="match status" value="1"/>
</dbReference>
<sequence length="259" mass="26912">MTDFVTKHRMGHRCAAEFIGTFGIVFAPVALSASGHFLGGDSSLAAAAWVSGLAVLAMIYALGHISAAHFNPAVTLGFAAAGRFPWRYVAPYLLAEFGGGITAAALAAAFFGPGHGVHIPALGSPARAVGIEAVLTFFLMLVIIAVATDKRANGAVPGLAIGLTVVFDVWIGGPLTGGSMNPARSLGPALFSHGPALAHYWIYAVGPTIGAVIAARLYEAMRGGEQHAQGAPNDLYDALNEIQEEDKHAQDERDARIRI</sequence>
<dbReference type="GO" id="GO:0015267">
    <property type="term" value="F:channel activity"/>
    <property type="evidence" value="ECO:0007669"/>
    <property type="project" value="InterPro"/>
</dbReference>
<name>A0A402CRX0_9BACT</name>
<keyword evidence="5" id="KW-0472">Membrane</keyword>
<comment type="similarity">
    <text evidence="6">Belongs to the MIP/aquaporin (TC 1.A.8) family.</text>
</comment>
<evidence type="ECO:0000256" key="5">
    <source>
        <dbReference type="ARBA" id="ARBA00023136"/>
    </source>
</evidence>
<dbReference type="EMBL" id="AP025739">
    <property type="protein sequence ID" value="BDI28254.1"/>
    <property type="molecule type" value="Genomic_DNA"/>
</dbReference>
<dbReference type="RefSeq" id="WP_125205851.1">
    <property type="nucleotide sequence ID" value="NZ_AP025739.1"/>
</dbReference>
<evidence type="ECO:0000256" key="1">
    <source>
        <dbReference type="ARBA" id="ARBA00004141"/>
    </source>
</evidence>
<keyword evidence="2 6" id="KW-0813">Transport</keyword>
<proteinExistence type="inferred from homology"/>
<evidence type="ECO:0000256" key="2">
    <source>
        <dbReference type="ARBA" id="ARBA00022448"/>
    </source>
</evidence>
<dbReference type="PANTHER" id="PTHR45724:SF13">
    <property type="entry name" value="AQUAPORIN NIP1-1-RELATED"/>
    <property type="match status" value="1"/>
</dbReference>
<dbReference type="PROSITE" id="PS00221">
    <property type="entry name" value="MIP"/>
    <property type="match status" value="1"/>
</dbReference>
<evidence type="ECO:0000256" key="3">
    <source>
        <dbReference type="ARBA" id="ARBA00022692"/>
    </source>
</evidence>
<evidence type="ECO:0000256" key="4">
    <source>
        <dbReference type="ARBA" id="ARBA00022989"/>
    </source>
</evidence>
<evidence type="ECO:0000313" key="7">
    <source>
        <dbReference type="EMBL" id="BDI28254.1"/>
    </source>
</evidence>
<keyword evidence="4" id="KW-1133">Transmembrane helix</keyword>
<dbReference type="InterPro" id="IPR023271">
    <property type="entry name" value="Aquaporin-like"/>
</dbReference>
<dbReference type="OrthoDB" id="9807293at2"/>
<organism evidence="7 8">
    <name type="scientific">Capsulimonas corticalis</name>
    <dbReference type="NCBI Taxonomy" id="2219043"/>
    <lineage>
        <taxon>Bacteria</taxon>
        <taxon>Bacillati</taxon>
        <taxon>Armatimonadota</taxon>
        <taxon>Armatimonadia</taxon>
        <taxon>Capsulimonadales</taxon>
        <taxon>Capsulimonadaceae</taxon>
        <taxon>Capsulimonas</taxon>
    </lineage>
</organism>
<evidence type="ECO:0000256" key="6">
    <source>
        <dbReference type="RuleBase" id="RU000477"/>
    </source>
</evidence>
<keyword evidence="3 6" id="KW-0812">Transmembrane</keyword>
<dbReference type="PRINTS" id="PR00783">
    <property type="entry name" value="MINTRINSICP"/>
</dbReference>
<evidence type="ECO:0000313" key="8">
    <source>
        <dbReference type="Proteomes" id="UP000287394"/>
    </source>
</evidence>
<keyword evidence="8" id="KW-1185">Reference proteome</keyword>
<dbReference type="InterPro" id="IPR000425">
    <property type="entry name" value="MIP"/>
</dbReference>
<accession>A0A402CRX0</accession>
<dbReference type="SUPFAM" id="SSF81338">
    <property type="entry name" value="Aquaporin-like"/>
    <property type="match status" value="1"/>
</dbReference>
<reference evidence="7 8" key="1">
    <citation type="journal article" date="2019" name="Int. J. Syst. Evol. Microbiol.">
        <title>Capsulimonas corticalis gen. nov., sp. nov., an aerobic capsulated bacterium, of a novel bacterial order, Capsulimonadales ord. nov., of the class Armatimonadia of the phylum Armatimonadetes.</title>
        <authorList>
            <person name="Li J."/>
            <person name="Kudo C."/>
            <person name="Tonouchi A."/>
        </authorList>
    </citation>
    <scope>NUCLEOTIDE SEQUENCE [LARGE SCALE GENOMIC DNA]</scope>
    <source>
        <strain evidence="7 8">AX-7</strain>
    </source>
</reference>
<comment type="subcellular location">
    <subcellularLocation>
        <location evidence="1">Membrane</location>
        <topology evidence="1">Multi-pass membrane protein</topology>
    </subcellularLocation>
</comment>